<dbReference type="SUPFAM" id="SSF46894">
    <property type="entry name" value="C-terminal effector domain of the bipartite response regulators"/>
    <property type="match status" value="2"/>
</dbReference>
<dbReference type="InterPro" id="IPR016032">
    <property type="entry name" value="Sig_transdc_resp-reg_C-effctor"/>
</dbReference>
<dbReference type="GO" id="GO:0006355">
    <property type="term" value="P:regulation of DNA-templated transcription"/>
    <property type="evidence" value="ECO:0007669"/>
    <property type="project" value="InterPro"/>
</dbReference>
<name>A0A558AMC2_9PSEU</name>
<sequence length="418" mass="44593">GAAGYVLKDSSAEDLIRAVRVVATGGAWLDASVTARVLTAYRRSVDDRRSGPPPGVLTPREFDVLRAIGRGLSNAEIATALVISEMTVKTHVGRIFAKLGLRDRAAAIVYAFDHGVVTPGEGQDLLVHRGEPEPPVPTPVPASAPAPPWRAAVTAPGARLYLSVLGPPAAWRDGRPLDLGPVRQQALLAALLLHPGVTVSKRELLDGIWEFDAPAGNVVPVYVYRLRQCLRTAGGEPALITRDRGGYRFAGDGVEVDAVRLEEFAAQARAAEREGDLAAAVEARSRALELFRGEPLAGLPGPFAASQRARLAERRMSLWLEKLDGQLRLGRHSDAVGPLSALSEANPHSEPVAALLMRAFYAGGRQADALAVYGRIRDELVTELGVEPGQELRRVHQAVLRDDAVTLGLAPSWGTAGR</sequence>
<feature type="non-terminal residue" evidence="8">
    <location>
        <position position="1"/>
    </location>
</feature>
<dbReference type="Pfam" id="PF00486">
    <property type="entry name" value="Trans_reg_C"/>
    <property type="match status" value="1"/>
</dbReference>
<feature type="domain" description="HTH luxR-type" evidence="6">
    <location>
        <begin position="50"/>
        <end position="115"/>
    </location>
</feature>
<dbReference type="GO" id="GO:0000160">
    <property type="term" value="P:phosphorelay signal transduction system"/>
    <property type="evidence" value="ECO:0007669"/>
    <property type="project" value="InterPro"/>
</dbReference>
<keyword evidence="2" id="KW-0805">Transcription regulation</keyword>
<evidence type="ECO:0000256" key="5">
    <source>
        <dbReference type="PROSITE-ProRule" id="PRU01091"/>
    </source>
</evidence>
<comment type="similarity">
    <text evidence="1">Belongs to the AfsR/DnrI/RedD regulatory family.</text>
</comment>
<dbReference type="Pfam" id="PF03704">
    <property type="entry name" value="BTAD"/>
    <property type="match status" value="1"/>
</dbReference>
<dbReference type="Gene3D" id="3.40.50.2300">
    <property type="match status" value="1"/>
</dbReference>
<feature type="DNA-binding region" description="OmpR/PhoB-type" evidence="5">
    <location>
        <begin position="151"/>
        <end position="251"/>
    </location>
</feature>
<dbReference type="PANTHER" id="PTHR35807:SF1">
    <property type="entry name" value="TRANSCRIPTIONAL REGULATOR REDD"/>
    <property type="match status" value="1"/>
</dbReference>
<evidence type="ECO:0000256" key="2">
    <source>
        <dbReference type="ARBA" id="ARBA00023015"/>
    </source>
</evidence>
<evidence type="ECO:0000313" key="9">
    <source>
        <dbReference type="Proteomes" id="UP000320011"/>
    </source>
</evidence>
<dbReference type="InterPro" id="IPR011990">
    <property type="entry name" value="TPR-like_helical_dom_sf"/>
</dbReference>
<evidence type="ECO:0000259" key="7">
    <source>
        <dbReference type="PROSITE" id="PS51755"/>
    </source>
</evidence>
<dbReference type="CDD" id="cd15831">
    <property type="entry name" value="BTAD"/>
    <property type="match status" value="1"/>
</dbReference>
<evidence type="ECO:0000256" key="1">
    <source>
        <dbReference type="ARBA" id="ARBA00005820"/>
    </source>
</evidence>
<dbReference type="InterPro" id="IPR001867">
    <property type="entry name" value="OmpR/PhoB-type_DNA-bd"/>
</dbReference>
<dbReference type="RefSeq" id="WP_144592608.1">
    <property type="nucleotide sequence ID" value="NZ_VJWX01000522.1"/>
</dbReference>
<protein>
    <recommendedName>
        <fullName evidence="10">Response regulator transcription factor</fullName>
    </recommendedName>
</protein>
<dbReference type="Gene3D" id="1.25.40.10">
    <property type="entry name" value="Tetratricopeptide repeat domain"/>
    <property type="match status" value="1"/>
</dbReference>
<evidence type="ECO:0000313" key="8">
    <source>
        <dbReference type="EMBL" id="TVT25415.1"/>
    </source>
</evidence>
<keyword evidence="3 5" id="KW-0238">DNA-binding</keyword>
<dbReference type="InterPro" id="IPR000792">
    <property type="entry name" value="Tscrpt_reg_LuxR_C"/>
</dbReference>
<dbReference type="AlphaFoldDB" id="A0A558AMC2"/>
<keyword evidence="4" id="KW-0804">Transcription</keyword>
<reference evidence="8 9" key="2">
    <citation type="submission" date="2019-08" db="EMBL/GenBank/DDBJ databases">
        <title>Amycolatopsis acidicola sp. nov., isolated from peat swamp forest soil.</title>
        <authorList>
            <person name="Srisuk N."/>
        </authorList>
    </citation>
    <scope>NUCLEOTIDE SEQUENCE [LARGE SCALE GENOMIC DNA]</scope>
    <source>
        <strain evidence="8 9">TBRC 6029</strain>
    </source>
</reference>
<evidence type="ECO:0000259" key="6">
    <source>
        <dbReference type="PROSITE" id="PS50043"/>
    </source>
</evidence>
<dbReference type="SUPFAM" id="SSF48452">
    <property type="entry name" value="TPR-like"/>
    <property type="match status" value="1"/>
</dbReference>
<dbReference type="PRINTS" id="PR00038">
    <property type="entry name" value="HTHLUXR"/>
</dbReference>
<evidence type="ECO:0000256" key="4">
    <source>
        <dbReference type="ARBA" id="ARBA00023163"/>
    </source>
</evidence>
<gene>
    <name evidence="8" type="ORF">FNH05_32150</name>
</gene>
<accession>A0A558AMC2</accession>
<dbReference type="InterPro" id="IPR005158">
    <property type="entry name" value="BTAD"/>
</dbReference>
<dbReference type="Gene3D" id="1.10.10.10">
    <property type="entry name" value="Winged helix-like DNA-binding domain superfamily/Winged helix DNA-binding domain"/>
    <property type="match status" value="1"/>
</dbReference>
<dbReference type="InterPro" id="IPR036388">
    <property type="entry name" value="WH-like_DNA-bd_sf"/>
</dbReference>
<dbReference type="CDD" id="cd06170">
    <property type="entry name" value="LuxR_C_like"/>
    <property type="match status" value="1"/>
</dbReference>
<evidence type="ECO:0008006" key="10">
    <source>
        <dbReference type="Google" id="ProtNLM"/>
    </source>
</evidence>
<keyword evidence="9" id="KW-1185">Reference proteome</keyword>
<evidence type="ECO:0000256" key="3">
    <source>
        <dbReference type="ARBA" id="ARBA00023125"/>
    </source>
</evidence>
<dbReference type="Proteomes" id="UP000320011">
    <property type="component" value="Unassembled WGS sequence"/>
</dbReference>
<dbReference type="PROSITE" id="PS50043">
    <property type="entry name" value="HTH_LUXR_2"/>
    <property type="match status" value="1"/>
</dbReference>
<dbReference type="EMBL" id="VJWX01000522">
    <property type="protein sequence ID" value="TVT25415.1"/>
    <property type="molecule type" value="Genomic_DNA"/>
</dbReference>
<dbReference type="PROSITE" id="PS00622">
    <property type="entry name" value="HTH_LUXR_1"/>
    <property type="match status" value="1"/>
</dbReference>
<dbReference type="SMART" id="SM01043">
    <property type="entry name" value="BTAD"/>
    <property type="match status" value="1"/>
</dbReference>
<reference evidence="8 9" key="1">
    <citation type="submission" date="2019-07" db="EMBL/GenBank/DDBJ databases">
        <authorList>
            <person name="Duangmal K."/>
            <person name="Teo W.F.A."/>
        </authorList>
    </citation>
    <scope>NUCLEOTIDE SEQUENCE [LARGE SCALE GENOMIC DNA]</scope>
    <source>
        <strain evidence="8 9">TBRC 6029</strain>
    </source>
</reference>
<dbReference type="PROSITE" id="PS51755">
    <property type="entry name" value="OMPR_PHOB"/>
    <property type="match status" value="1"/>
</dbReference>
<dbReference type="OrthoDB" id="4336084at2"/>
<dbReference type="Pfam" id="PF00196">
    <property type="entry name" value="GerE"/>
    <property type="match status" value="1"/>
</dbReference>
<dbReference type="SMART" id="SM00421">
    <property type="entry name" value="HTH_LUXR"/>
    <property type="match status" value="1"/>
</dbReference>
<proteinExistence type="inferred from homology"/>
<dbReference type="InterPro" id="IPR051677">
    <property type="entry name" value="AfsR-DnrI-RedD_regulator"/>
</dbReference>
<comment type="caution">
    <text evidence="8">The sequence shown here is derived from an EMBL/GenBank/DDBJ whole genome shotgun (WGS) entry which is preliminary data.</text>
</comment>
<dbReference type="SMART" id="SM00862">
    <property type="entry name" value="Trans_reg_C"/>
    <property type="match status" value="1"/>
</dbReference>
<feature type="domain" description="OmpR/PhoB-type" evidence="7">
    <location>
        <begin position="151"/>
        <end position="251"/>
    </location>
</feature>
<organism evidence="8 9">
    <name type="scientific">Amycolatopsis rhizosphaerae</name>
    <dbReference type="NCBI Taxonomy" id="2053003"/>
    <lineage>
        <taxon>Bacteria</taxon>
        <taxon>Bacillati</taxon>
        <taxon>Actinomycetota</taxon>
        <taxon>Actinomycetes</taxon>
        <taxon>Pseudonocardiales</taxon>
        <taxon>Pseudonocardiaceae</taxon>
        <taxon>Amycolatopsis</taxon>
    </lineage>
</organism>
<dbReference type="GO" id="GO:0003677">
    <property type="term" value="F:DNA binding"/>
    <property type="evidence" value="ECO:0007669"/>
    <property type="project" value="UniProtKB-UniRule"/>
</dbReference>
<dbReference type="PANTHER" id="PTHR35807">
    <property type="entry name" value="TRANSCRIPTIONAL REGULATOR REDD-RELATED"/>
    <property type="match status" value="1"/>
</dbReference>